<dbReference type="EMBL" id="LNAL01000005">
    <property type="protein sequence ID" value="KUG09074.1"/>
    <property type="molecule type" value="Genomic_DNA"/>
</dbReference>
<dbReference type="Proteomes" id="UP000054223">
    <property type="component" value="Unassembled WGS sequence"/>
</dbReference>
<sequence length="120" mass="13025">MVTTTQVKLELEQELRLRSRGSMPMPVLDALLDQLHPAVEAVAGYGPRGLKPAAAPWPEPALAFEATWPDTRTLTVALRQCPRQGSQAQVTLYQSGKLAMALGCQPEQLASTVTLCLSRQ</sequence>
<protein>
    <submittedName>
        <fullName evidence="1">Uncharacterized protein</fullName>
    </submittedName>
</protein>
<comment type="caution">
    <text evidence="1">The sequence shown here is derived from an EMBL/GenBank/DDBJ whole genome shotgun (WGS) entry which is preliminary data.</text>
</comment>
<name>A0A9X0HN73_SOLP1</name>
<evidence type="ECO:0000313" key="1">
    <source>
        <dbReference type="EMBL" id="KUG09074.1"/>
    </source>
</evidence>
<accession>A0A9X0HN73</accession>
<dbReference type="RefSeq" id="WP_059068529.1">
    <property type="nucleotide sequence ID" value="NZ_LNAL01000005.1"/>
</dbReference>
<keyword evidence="2" id="KW-1185">Reference proteome</keyword>
<dbReference type="AlphaFoldDB" id="A0A9X0HN73"/>
<proteinExistence type="predicted"/>
<gene>
    <name evidence="1" type="ORF">ASU33_19830</name>
</gene>
<organism evidence="1 2">
    <name type="scientific">Solirubrum puertoriconensis</name>
    <dbReference type="NCBI Taxonomy" id="1751427"/>
    <lineage>
        <taxon>Bacteria</taxon>
        <taxon>Pseudomonadati</taxon>
        <taxon>Bacteroidota</taxon>
        <taxon>Cytophagia</taxon>
        <taxon>Cytophagales</taxon>
    </lineage>
</organism>
<evidence type="ECO:0000313" key="2">
    <source>
        <dbReference type="Proteomes" id="UP000054223"/>
    </source>
</evidence>
<reference evidence="1 2" key="1">
    <citation type="submission" date="2015-11" db="EMBL/GenBank/DDBJ databases">
        <title>Solirubrum puertoriconensis gen. nov. an environmental bacteria isolated in Puerto Rico.</title>
        <authorList>
            <person name="Cuebas-Irizarry M.F."/>
            <person name="Montalvo-Rodriguez R."/>
        </authorList>
    </citation>
    <scope>NUCLEOTIDE SEQUENCE [LARGE SCALE GENOMIC DNA]</scope>
    <source>
        <strain evidence="1 2">MC1A</strain>
    </source>
</reference>